<gene>
    <name evidence="2" type="ORF">JQ619_10250</name>
</gene>
<name>A0ABS5G4A4_9BRAD</name>
<organism evidence="2 3">
    <name type="scientific">Bradyrhizobium denitrificans</name>
    <dbReference type="NCBI Taxonomy" id="2734912"/>
    <lineage>
        <taxon>Bacteria</taxon>
        <taxon>Pseudomonadati</taxon>
        <taxon>Pseudomonadota</taxon>
        <taxon>Alphaproteobacteria</taxon>
        <taxon>Hyphomicrobiales</taxon>
        <taxon>Nitrobacteraceae</taxon>
        <taxon>Bradyrhizobium</taxon>
    </lineage>
</organism>
<accession>A0ABS5G4A4</accession>
<proteinExistence type="predicted"/>
<evidence type="ECO:0008006" key="4">
    <source>
        <dbReference type="Google" id="ProtNLM"/>
    </source>
</evidence>
<dbReference type="EMBL" id="JAFCLK010000008">
    <property type="protein sequence ID" value="MBR1136147.1"/>
    <property type="molecule type" value="Genomic_DNA"/>
</dbReference>
<comment type="caution">
    <text evidence="2">The sequence shown here is derived from an EMBL/GenBank/DDBJ whole genome shotgun (WGS) entry which is preliminary data.</text>
</comment>
<sequence>MVDPNSGDDAFLKARLNQLVSEALKTGGSDGTSGGMEPRVAKLEAAVEHIQKDASDIKVDLRTLRDNARTDFRILFGAIIAVALGLAGLMARGFHWL</sequence>
<keyword evidence="1" id="KW-0472">Membrane</keyword>
<dbReference type="Proteomes" id="UP001314635">
    <property type="component" value="Unassembled WGS sequence"/>
</dbReference>
<keyword evidence="3" id="KW-1185">Reference proteome</keyword>
<dbReference type="RefSeq" id="WP_210263856.1">
    <property type="nucleotide sequence ID" value="NZ_JABFDP010000009.1"/>
</dbReference>
<keyword evidence="1" id="KW-0812">Transmembrane</keyword>
<protein>
    <recommendedName>
        <fullName evidence="4">DUF1640 domain-containing protein</fullName>
    </recommendedName>
</protein>
<evidence type="ECO:0000313" key="3">
    <source>
        <dbReference type="Proteomes" id="UP001314635"/>
    </source>
</evidence>
<evidence type="ECO:0000256" key="1">
    <source>
        <dbReference type="SAM" id="Phobius"/>
    </source>
</evidence>
<reference evidence="3" key="1">
    <citation type="journal article" date="2021" name="ISME J.">
        <title>Evolutionary origin and ecological implication of a unique nif island in free-living Bradyrhizobium lineages.</title>
        <authorList>
            <person name="Tao J."/>
        </authorList>
    </citation>
    <scope>NUCLEOTIDE SEQUENCE [LARGE SCALE GENOMIC DNA]</scope>
    <source>
        <strain evidence="3">SZCCT0094</strain>
    </source>
</reference>
<evidence type="ECO:0000313" key="2">
    <source>
        <dbReference type="EMBL" id="MBR1136147.1"/>
    </source>
</evidence>
<feature type="transmembrane region" description="Helical" evidence="1">
    <location>
        <begin position="72"/>
        <end position="91"/>
    </location>
</feature>
<keyword evidence="1" id="KW-1133">Transmembrane helix</keyword>